<dbReference type="Proteomes" id="UP000006729">
    <property type="component" value="Chromosome 14"/>
</dbReference>
<name>B9NF87_POPTR</name>
<dbReference type="InParanoid" id="B9NF87"/>
<protein>
    <submittedName>
        <fullName evidence="1">Uncharacterized protein</fullName>
    </submittedName>
</protein>
<proteinExistence type="predicted"/>
<dbReference type="AlphaFoldDB" id="B9NF87"/>
<reference evidence="1 2" key="1">
    <citation type="journal article" date="2006" name="Science">
        <title>The genome of black cottonwood, Populus trichocarpa (Torr. &amp; Gray).</title>
        <authorList>
            <person name="Tuskan G.A."/>
            <person name="Difazio S."/>
            <person name="Jansson S."/>
            <person name="Bohlmann J."/>
            <person name="Grigoriev I."/>
            <person name="Hellsten U."/>
            <person name="Putnam N."/>
            <person name="Ralph S."/>
            <person name="Rombauts S."/>
            <person name="Salamov A."/>
            <person name="Schein J."/>
            <person name="Sterck L."/>
            <person name="Aerts A."/>
            <person name="Bhalerao R.R."/>
            <person name="Bhalerao R.P."/>
            <person name="Blaudez D."/>
            <person name="Boerjan W."/>
            <person name="Brun A."/>
            <person name="Brunner A."/>
            <person name="Busov V."/>
            <person name="Campbell M."/>
            <person name="Carlson J."/>
            <person name="Chalot M."/>
            <person name="Chapman J."/>
            <person name="Chen G.L."/>
            <person name="Cooper D."/>
            <person name="Coutinho P.M."/>
            <person name="Couturier J."/>
            <person name="Covert S."/>
            <person name="Cronk Q."/>
            <person name="Cunningham R."/>
            <person name="Davis J."/>
            <person name="Degroeve S."/>
            <person name="Dejardin A."/>
            <person name="Depamphilis C."/>
            <person name="Detter J."/>
            <person name="Dirks B."/>
            <person name="Dubchak I."/>
            <person name="Duplessis S."/>
            <person name="Ehlting J."/>
            <person name="Ellis B."/>
            <person name="Gendler K."/>
            <person name="Goodstein D."/>
            <person name="Gribskov M."/>
            <person name="Grimwood J."/>
            <person name="Groover A."/>
            <person name="Gunter L."/>
            <person name="Hamberger B."/>
            <person name="Heinze B."/>
            <person name="Helariutta Y."/>
            <person name="Henrissat B."/>
            <person name="Holligan D."/>
            <person name="Holt R."/>
            <person name="Huang W."/>
            <person name="Islam-Faridi N."/>
            <person name="Jones S."/>
            <person name="Jones-Rhoades M."/>
            <person name="Jorgensen R."/>
            <person name="Joshi C."/>
            <person name="Kangasjarvi J."/>
            <person name="Karlsson J."/>
            <person name="Kelleher C."/>
            <person name="Kirkpatrick R."/>
            <person name="Kirst M."/>
            <person name="Kohler A."/>
            <person name="Kalluri U."/>
            <person name="Larimer F."/>
            <person name="Leebens-Mack J."/>
            <person name="Leple J.C."/>
            <person name="Locascio P."/>
            <person name="Lou Y."/>
            <person name="Lucas S."/>
            <person name="Martin F."/>
            <person name="Montanini B."/>
            <person name="Napoli C."/>
            <person name="Nelson D.R."/>
            <person name="Nelson C."/>
            <person name="Nieminen K."/>
            <person name="Nilsson O."/>
            <person name="Pereda V."/>
            <person name="Peter G."/>
            <person name="Philippe R."/>
            <person name="Pilate G."/>
            <person name="Poliakov A."/>
            <person name="Razumovskaya J."/>
            <person name="Richardson P."/>
            <person name="Rinaldi C."/>
            <person name="Ritland K."/>
            <person name="Rouze P."/>
            <person name="Ryaboy D."/>
            <person name="Schmutz J."/>
            <person name="Schrader J."/>
            <person name="Segerman B."/>
            <person name="Shin H."/>
            <person name="Siddiqui A."/>
            <person name="Sterky F."/>
            <person name="Terry A."/>
            <person name="Tsai C.J."/>
            <person name="Uberbacher E."/>
            <person name="Unneberg P."/>
            <person name="Vahala J."/>
            <person name="Wall K."/>
            <person name="Wessler S."/>
            <person name="Yang G."/>
            <person name="Yin T."/>
            <person name="Douglas C."/>
            <person name="Marra M."/>
            <person name="Sandberg G."/>
            <person name="Van de Peer Y."/>
            <person name="Rokhsar D."/>
        </authorList>
    </citation>
    <scope>NUCLEOTIDE SEQUENCE [LARGE SCALE GENOMIC DNA]</scope>
    <source>
        <strain evidence="2">cv. Nisqually</strain>
    </source>
</reference>
<keyword evidence="2" id="KW-1185">Reference proteome</keyword>
<gene>
    <name evidence="1" type="ORF">POPTR_014G171400</name>
</gene>
<accession>B9NF87</accession>
<evidence type="ECO:0000313" key="1">
    <source>
        <dbReference type="EMBL" id="PNT05416.1"/>
    </source>
</evidence>
<dbReference type="HOGENOM" id="CLU_786182_0_0_1"/>
<organism evidence="1 2">
    <name type="scientific">Populus trichocarpa</name>
    <name type="common">Western balsam poplar</name>
    <name type="synonym">Populus balsamifera subsp. trichocarpa</name>
    <dbReference type="NCBI Taxonomy" id="3694"/>
    <lineage>
        <taxon>Eukaryota</taxon>
        <taxon>Viridiplantae</taxon>
        <taxon>Streptophyta</taxon>
        <taxon>Embryophyta</taxon>
        <taxon>Tracheophyta</taxon>
        <taxon>Spermatophyta</taxon>
        <taxon>Magnoliopsida</taxon>
        <taxon>eudicotyledons</taxon>
        <taxon>Gunneridae</taxon>
        <taxon>Pentapetalae</taxon>
        <taxon>rosids</taxon>
        <taxon>fabids</taxon>
        <taxon>Malpighiales</taxon>
        <taxon>Salicaceae</taxon>
        <taxon>Saliceae</taxon>
        <taxon>Populus</taxon>
    </lineage>
</organism>
<dbReference type="EMBL" id="CM009303">
    <property type="protein sequence ID" value="PNT05416.1"/>
    <property type="molecule type" value="Genomic_DNA"/>
</dbReference>
<sequence length="353" mass="40200">MAKRHYQTILQRLTTKGERKTSTRFIEESLSISRKGLSSLDLSGVETREEMKHNPININELIIYKDIVPKEIMVEVITPVEMKVGRNCSLLARGQAKLTPPEKEGLHPYGDLQCSLGCRCFFYLGNPTTPPLISVIETSIVRTFIQSAREEVEQRFMNAFTSLVLVRAPCTYLFLIGEERKEKVVVEAELRDLKVAYTSLKDNMQGIVIQLGSTEKELQMAYNKVAALKQGILKEKATQDSLRVELFIVKVKAQNSHARLKALRNSFEEFKDFFEGYATLTEIVRDKIFIAMSNMYFFNQSKGMQVDFSVVLHHVRMLDFTDVFPAMAVIAQHEEYLAEEPCLDIQALAPNSS</sequence>
<evidence type="ECO:0000313" key="2">
    <source>
        <dbReference type="Proteomes" id="UP000006729"/>
    </source>
</evidence>